<sequence>MNNNILIRRINQPIHEVFLDNSQFPIPQNSCIVFIEVDRLEECPNITLISISYNKDGLGEIVQFLDSKGNCERELLELSMIKLNCFKKIITTEKKFERILNQKCIVYGVNIHAIFIKEYRVDRKELYYGSNMEQLCIESVSKYSDFLNGVNIFKGYLNYNLYHTTCFKKIFQHKHLLQNIPKKYYSVDEVNRALEETLSMDLCDDSITIDIIKKKIDDIILGNYVIRGVPLHFDKIYRARVNQSNGLYRYKKDIWYPQKENLKTYGRFNNKHDQMFYSASSYEAAIFEVCPNINDFVTLVECTAIDIVSKEGNGIKKHKLIQNFFIDQSLKKIPHGEESNYKIPIAIKECLIANNAIVDGLIYPSIASNENFINIALKPLAVDKYYKITEIKVFQLIEKKVVNEVLLALVAKAQLNSKNDGIIYEDNSRTIDLNNYKIYKDWQKRIKV</sequence>
<feature type="domain" description="RES" evidence="1">
    <location>
        <begin position="248"/>
        <end position="383"/>
    </location>
</feature>
<dbReference type="InterPro" id="IPR014914">
    <property type="entry name" value="RES_dom"/>
</dbReference>
<dbReference type="AlphaFoldDB" id="A0A5N7IZN2"/>
<dbReference type="Pfam" id="PF08808">
    <property type="entry name" value="RES"/>
    <property type="match status" value="1"/>
</dbReference>
<dbReference type="EMBL" id="SPSF01000016">
    <property type="protein sequence ID" value="MPQ61912.1"/>
    <property type="molecule type" value="Genomic_DNA"/>
</dbReference>
<protein>
    <submittedName>
        <fullName evidence="2">RES domain-containing protein</fullName>
    </submittedName>
</protein>
<organism evidence="2 3">
    <name type="scientific">Clostridium estertheticum</name>
    <dbReference type="NCBI Taxonomy" id="238834"/>
    <lineage>
        <taxon>Bacteria</taxon>
        <taxon>Bacillati</taxon>
        <taxon>Bacillota</taxon>
        <taxon>Clostridia</taxon>
        <taxon>Eubacteriales</taxon>
        <taxon>Clostridiaceae</taxon>
        <taxon>Clostridium</taxon>
    </lineage>
</organism>
<evidence type="ECO:0000313" key="2">
    <source>
        <dbReference type="EMBL" id="MPQ61912.1"/>
    </source>
</evidence>
<gene>
    <name evidence="2" type="ORF">E4V82_07275</name>
</gene>
<accession>A0A5N7IZN2</accession>
<dbReference type="Proteomes" id="UP000342249">
    <property type="component" value="Unassembled WGS sequence"/>
</dbReference>
<name>A0A5N7IZN2_9CLOT</name>
<reference evidence="2 3" key="1">
    <citation type="journal article" date="2019" name="Lett. Appl. Microbiol.">
        <title>A case of 'blown pack' spoilage of vacuum-packaged pork likely associated with Clostridium estertheticum in Canada.</title>
        <authorList>
            <person name="Zhang P."/>
            <person name="Ward P."/>
            <person name="McMullen L.M."/>
            <person name="Yang X."/>
        </authorList>
    </citation>
    <scope>NUCLEOTIDE SEQUENCE [LARGE SCALE GENOMIC DNA]</scope>
    <source>
        <strain evidence="2 3">MA19</strain>
    </source>
</reference>
<proteinExistence type="predicted"/>
<evidence type="ECO:0000313" key="3">
    <source>
        <dbReference type="Proteomes" id="UP000342249"/>
    </source>
</evidence>
<dbReference type="RefSeq" id="WP_152751614.1">
    <property type="nucleotide sequence ID" value="NZ_SPSE01000018.1"/>
</dbReference>
<comment type="caution">
    <text evidence="2">The sequence shown here is derived from an EMBL/GenBank/DDBJ whole genome shotgun (WGS) entry which is preliminary data.</text>
</comment>
<evidence type="ECO:0000259" key="1">
    <source>
        <dbReference type="Pfam" id="PF08808"/>
    </source>
</evidence>